<keyword evidence="2" id="KW-1185">Reference proteome</keyword>
<keyword evidence="1" id="KW-0645">Protease</keyword>
<organism evidence="1 2">
    <name type="scientific">Draconibacterium aestuarii</name>
    <dbReference type="NCBI Taxonomy" id="2998507"/>
    <lineage>
        <taxon>Bacteria</taxon>
        <taxon>Pseudomonadati</taxon>
        <taxon>Bacteroidota</taxon>
        <taxon>Bacteroidia</taxon>
        <taxon>Marinilabiliales</taxon>
        <taxon>Prolixibacteraceae</taxon>
        <taxon>Draconibacterium</taxon>
    </lineage>
</organism>
<dbReference type="Proteomes" id="UP001145087">
    <property type="component" value="Unassembled WGS sequence"/>
</dbReference>
<dbReference type="Gene3D" id="2.40.70.10">
    <property type="entry name" value="Acid Proteases"/>
    <property type="match status" value="1"/>
</dbReference>
<reference evidence="1" key="1">
    <citation type="submission" date="2022-11" db="EMBL/GenBank/DDBJ databases">
        <title>Marilongibacter aestuarii gen. nov., sp. nov., isolated from tidal flat sediment.</title>
        <authorList>
            <person name="Jiayan W."/>
        </authorList>
    </citation>
    <scope>NUCLEOTIDE SEQUENCE</scope>
    <source>
        <strain evidence="1">Z1-6</strain>
    </source>
</reference>
<keyword evidence="1" id="KW-0378">Hydrolase</keyword>
<evidence type="ECO:0000313" key="1">
    <source>
        <dbReference type="EMBL" id="MCY1722680.1"/>
    </source>
</evidence>
<sequence length="146" mass="16609">MRYKIPIKIIELESDNYHLLVFSEFQDGTKVNWVIDTGASKTVFDKNLEGYFVTSEDELEELHSAGINDEIIKTSVGYVNPFFIGNLKVEQMKVALLDMAHINELYSKAVDLQICGLIGSDFLLKYKAVIDYKRKRLLLSANALTI</sequence>
<dbReference type="GO" id="GO:0006508">
    <property type="term" value="P:proteolysis"/>
    <property type="evidence" value="ECO:0007669"/>
    <property type="project" value="UniProtKB-KW"/>
</dbReference>
<proteinExistence type="predicted"/>
<dbReference type="GO" id="GO:0008233">
    <property type="term" value="F:peptidase activity"/>
    <property type="evidence" value="ECO:0007669"/>
    <property type="project" value="UniProtKB-KW"/>
</dbReference>
<comment type="caution">
    <text evidence="1">The sequence shown here is derived from an EMBL/GenBank/DDBJ whole genome shotgun (WGS) entry which is preliminary data.</text>
</comment>
<dbReference type="EMBL" id="JAPOHD010000062">
    <property type="protein sequence ID" value="MCY1722680.1"/>
    <property type="molecule type" value="Genomic_DNA"/>
</dbReference>
<dbReference type="Pfam" id="PF13650">
    <property type="entry name" value="Asp_protease_2"/>
    <property type="match status" value="1"/>
</dbReference>
<gene>
    <name evidence="1" type="ORF">OU798_20185</name>
</gene>
<dbReference type="AlphaFoldDB" id="A0A9X3F967"/>
<dbReference type="RefSeq" id="WP_343335006.1">
    <property type="nucleotide sequence ID" value="NZ_JAPOHD010000062.1"/>
</dbReference>
<evidence type="ECO:0000313" key="2">
    <source>
        <dbReference type="Proteomes" id="UP001145087"/>
    </source>
</evidence>
<accession>A0A9X3F967</accession>
<dbReference type="InterPro" id="IPR021109">
    <property type="entry name" value="Peptidase_aspartic_dom_sf"/>
</dbReference>
<protein>
    <submittedName>
        <fullName evidence="1">Retropepsin-like aspartic protease</fullName>
    </submittedName>
</protein>
<name>A0A9X3F967_9BACT</name>